<dbReference type="KEGG" id="vcw:GJQ55_08625"/>
<dbReference type="GO" id="GO:0003676">
    <property type="term" value="F:nucleic acid binding"/>
    <property type="evidence" value="ECO:0007669"/>
    <property type="project" value="InterPro"/>
</dbReference>
<evidence type="ECO:0000256" key="5">
    <source>
        <dbReference type="SAM" id="MobiDB-lite"/>
    </source>
</evidence>
<dbReference type="NCBIfam" id="TIGR01970">
    <property type="entry name" value="DEAH_box_HrpB"/>
    <property type="match status" value="1"/>
</dbReference>
<dbReference type="PROSITE" id="PS51192">
    <property type="entry name" value="HELICASE_ATP_BIND_1"/>
    <property type="match status" value="1"/>
</dbReference>
<dbReference type="FunFam" id="3.40.50.300:FF:002125">
    <property type="entry name" value="ATP-dependent helicase HrpB"/>
    <property type="match status" value="1"/>
</dbReference>
<feature type="domain" description="Helicase C-terminal" evidence="7">
    <location>
        <begin position="197"/>
        <end position="368"/>
    </location>
</feature>
<dbReference type="CDD" id="cd17990">
    <property type="entry name" value="DEXHc_HrpB"/>
    <property type="match status" value="1"/>
</dbReference>
<dbReference type="Pfam" id="PF00271">
    <property type="entry name" value="Helicase_C"/>
    <property type="match status" value="1"/>
</dbReference>
<dbReference type="SMART" id="SM00487">
    <property type="entry name" value="DEXDc"/>
    <property type="match status" value="1"/>
</dbReference>
<evidence type="ECO:0000256" key="3">
    <source>
        <dbReference type="ARBA" id="ARBA00022806"/>
    </source>
</evidence>
<name>A0A9X7UYW6_9GAMM</name>
<keyword evidence="1" id="KW-0547">Nucleotide-binding</keyword>
<dbReference type="SUPFAM" id="SSF52540">
    <property type="entry name" value="P-loop containing nucleoside triphosphate hydrolases"/>
    <property type="match status" value="1"/>
</dbReference>
<dbReference type="InterPro" id="IPR013689">
    <property type="entry name" value="RNA_helicase_ATP-dep_HrpB_C"/>
</dbReference>
<evidence type="ECO:0000313" key="9">
    <source>
        <dbReference type="Proteomes" id="UP000596074"/>
    </source>
</evidence>
<dbReference type="InterPro" id="IPR027417">
    <property type="entry name" value="P-loop_NTPase"/>
</dbReference>
<dbReference type="PIRSF" id="PIRSF005496">
    <property type="entry name" value="ATP_hel_hrpB"/>
    <property type="match status" value="1"/>
</dbReference>
<sequence>MVSSLPVDQVIPDLRSALQQSNTVLLSAAPGAGKTTRVPLALLNEPWLAGQRIIMLEPRRLAARNAARFMARQLGEAAGQTVGYRIRLETCVGPATRIEVVTEGILTRMLQSDPELTGVGLVIFDEFHERNLNSDLALALAHQCQQLLRDDLRLLIMSATLDEQALTDALQAPLLVSEGRSFPVDVQYRPLPNRNTKITDHCARTVREALKHDGDVLVFLPGVREITLVAALLSDLPASIQVLPLHGQLNDAEQKAALTSAPADQRKVILATNIAESSLTIDGVRVVVDSGLERRNVFHVGSGLNELKTRPISRASATQRAGRAGRQGPGVCYRLWPESTHERLDAHIRAEILDADLAPLVLELKQWGAEPGELFWLTPPPAAALQQAQDLLLQLGLLQPDTLALNEHGRACAALGIEPRWAHALLCLHALQHGKPACDWVALVQEWPASRRDTDDIIRLFRRAQQNRGVWQQRVAPLAQRLWQTLQTTTPAVPATRLQPDDIPALLLALAFPDRIAKRRDNSERFLLSNGRGAELLPQSDLLNANWLACADFSIGHSTRIRLAAELSDHALTALQSLAPQLFHQRTEIGFQDNGQFVARRHRQLGRISLSSAALPQLSADDWQQAWADYVQQQGLGCLPWPEDARQLRARLALAHQYEGQDWPDVSDDALLKRLSDWLLPFLISARHRRDLDKTDTQAALLSLLNWEQQQQLNALLPTTFTVPSGSAVALDYDQQPPVLAVKLQEMFGYEGQPTVLRGKLPLLIHLLSPARRPLQVTADLPHFWRHTYAEVRKDMRGRYPKHPWPEDPLSAEATRLTKNALARQKAE</sequence>
<dbReference type="EMBL" id="CP046056">
    <property type="protein sequence ID" value="QQD25479.1"/>
    <property type="molecule type" value="Genomic_DNA"/>
</dbReference>
<dbReference type="InterPro" id="IPR049614">
    <property type="entry name" value="HrpB_DEXH"/>
</dbReference>
<dbReference type="InterPro" id="IPR011545">
    <property type="entry name" value="DEAD/DEAH_box_helicase_dom"/>
</dbReference>
<dbReference type="PROSITE" id="PS51194">
    <property type="entry name" value="HELICASE_CTER"/>
    <property type="match status" value="1"/>
</dbReference>
<dbReference type="SMART" id="SM00490">
    <property type="entry name" value="HELICc"/>
    <property type="match status" value="1"/>
</dbReference>
<dbReference type="PANTHER" id="PTHR43519">
    <property type="entry name" value="ATP-DEPENDENT RNA HELICASE HRPB"/>
    <property type="match status" value="1"/>
</dbReference>
<keyword evidence="2" id="KW-0378">Hydrolase</keyword>
<gene>
    <name evidence="8" type="primary">hrpB</name>
    <name evidence="8" type="ORF">GJQ55_08625</name>
</gene>
<dbReference type="Gene3D" id="1.20.120.1080">
    <property type="match status" value="1"/>
</dbReference>
<dbReference type="Proteomes" id="UP000596074">
    <property type="component" value="Chromosome"/>
</dbReference>
<dbReference type="CDD" id="cd18791">
    <property type="entry name" value="SF2_C_RHA"/>
    <property type="match status" value="1"/>
</dbReference>
<feature type="region of interest" description="Disordered" evidence="5">
    <location>
        <begin position="803"/>
        <end position="828"/>
    </location>
</feature>
<dbReference type="InterPro" id="IPR001650">
    <property type="entry name" value="Helicase_C-like"/>
</dbReference>
<evidence type="ECO:0000256" key="1">
    <source>
        <dbReference type="ARBA" id="ARBA00022741"/>
    </source>
</evidence>
<dbReference type="AlphaFoldDB" id="A0A9X7UYW6"/>
<dbReference type="GO" id="GO:0004386">
    <property type="term" value="F:helicase activity"/>
    <property type="evidence" value="ECO:0007669"/>
    <property type="project" value="UniProtKB-KW"/>
</dbReference>
<dbReference type="Pfam" id="PF08482">
    <property type="entry name" value="HrpB_C"/>
    <property type="match status" value="1"/>
</dbReference>
<evidence type="ECO:0000313" key="8">
    <source>
        <dbReference type="EMBL" id="QQD25479.1"/>
    </source>
</evidence>
<evidence type="ECO:0000259" key="7">
    <source>
        <dbReference type="PROSITE" id="PS51194"/>
    </source>
</evidence>
<keyword evidence="3 8" id="KW-0347">Helicase</keyword>
<dbReference type="Pfam" id="PF00270">
    <property type="entry name" value="DEAD"/>
    <property type="match status" value="1"/>
</dbReference>
<accession>A0A9X7UYW6</accession>
<feature type="domain" description="Helicase ATP-binding" evidence="6">
    <location>
        <begin position="15"/>
        <end position="179"/>
    </location>
</feature>
<dbReference type="InterPro" id="IPR010225">
    <property type="entry name" value="HrpB"/>
</dbReference>
<keyword evidence="9" id="KW-1185">Reference proteome</keyword>
<dbReference type="InterPro" id="IPR014001">
    <property type="entry name" value="Helicase_ATP-bd"/>
</dbReference>
<dbReference type="PANTHER" id="PTHR43519:SF1">
    <property type="entry name" value="ATP-DEPENDENT RNA HELICASE HRPB"/>
    <property type="match status" value="1"/>
</dbReference>
<evidence type="ECO:0000256" key="4">
    <source>
        <dbReference type="ARBA" id="ARBA00022840"/>
    </source>
</evidence>
<evidence type="ECO:0000256" key="2">
    <source>
        <dbReference type="ARBA" id="ARBA00022801"/>
    </source>
</evidence>
<evidence type="ECO:0000259" key="6">
    <source>
        <dbReference type="PROSITE" id="PS51192"/>
    </source>
</evidence>
<keyword evidence="4" id="KW-0067">ATP-binding</keyword>
<protein>
    <submittedName>
        <fullName evidence="8">ATP-dependent helicase HrpB</fullName>
    </submittedName>
</protein>
<dbReference type="GO" id="GO:0005524">
    <property type="term" value="F:ATP binding"/>
    <property type="evidence" value="ECO:0007669"/>
    <property type="project" value="UniProtKB-KW"/>
</dbReference>
<proteinExistence type="predicted"/>
<organism evidence="8 9">
    <name type="scientific">Venatoribacter cucullus</name>
    <dbReference type="NCBI Taxonomy" id="2661630"/>
    <lineage>
        <taxon>Bacteria</taxon>
        <taxon>Pseudomonadati</taxon>
        <taxon>Pseudomonadota</taxon>
        <taxon>Gammaproteobacteria</taxon>
        <taxon>Oceanospirillales</taxon>
        <taxon>Oceanospirillaceae</taxon>
        <taxon>Venatoribacter</taxon>
    </lineage>
</organism>
<dbReference type="GO" id="GO:0016787">
    <property type="term" value="F:hydrolase activity"/>
    <property type="evidence" value="ECO:0007669"/>
    <property type="project" value="UniProtKB-KW"/>
</dbReference>
<dbReference type="Gene3D" id="3.40.50.300">
    <property type="entry name" value="P-loop containing nucleotide triphosphate hydrolases"/>
    <property type="match status" value="2"/>
</dbReference>
<reference evidence="8 9" key="1">
    <citation type="submission" date="2019-11" db="EMBL/GenBank/DDBJ databases">
        <title>Venatorbacter sp. nov. a predator of Campylobacter and other Gram-negative bacteria.</title>
        <authorList>
            <person name="Saeedi A."/>
            <person name="Cummings N.J."/>
            <person name="Connerton I.F."/>
            <person name="Connerton P.L."/>
        </authorList>
    </citation>
    <scope>NUCLEOTIDE SEQUENCE [LARGE SCALE GENOMIC DNA]</scope>
    <source>
        <strain evidence="8">XL5</strain>
    </source>
</reference>